<dbReference type="VEuPathDB" id="GiardiaDB:SS50377_27000"/>
<protein>
    <submittedName>
        <fullName evidence="1">Uncharacterized protein</fullName>
    </submittedName>
</protein>
<sequence length="100" mass="11817">MMSHKRSKLNKYFIQSDWTLIDTGIYKLDPPEIVENKSTWEEISINTIQHKIKSRQFMFKQQQSETPISIYSLHHVIAKKSCKFTSYINSFGLVSIFKTQ</sequence>
<accession>V6LUY1</accession>
<keyword evidence="3" id="KW-1185">Reference proteome</keyword>
<evidence type="ECO:0000313" key="2">
    <source>
        <dbReference type="EMBL" id="KAH0570714.1"/>
    </source>
</evidence>
<gene>
    <name evidence="1" type="ORF">SS50377_12497</name>
    <name evidence="2" type="ORF">SS50377_27000</name>
</gene>
<evidence type="ECO:0000313" key="1">
    <source>
        <dbReference type="EMBL" id="EST47511.1"/>
    </source>
</evidence>
<reference evidence="2" key="2">
    <citation type="submission" date="2020-12" db="EMBL/GenBank/DDBJ databases">
        <title>New Spironucleus salmonicida genome in near-complete chromosomes.</title>
        <authorList>
            <person name="Xu F."/>
            <person name="Kurt Z."/>
            <person name="Jimenez-Gonzalez A."/>
            <person name="Astvaldsson A."/>
            <person name="Andersson J.O."/>
            <person name="Svard S.G."/>
        </authorList>
    </citation>
    <scope>NUCLEOTIDE SEQUENCE</scope>
    <source>
        <strain evidence="2">ATCC 50377</strain>
    </source>
</reference>
<dbReference type="Proteomes" id="UP000018208">
    <property type="component" value="Unassembled WGS sequence"/>
</dbReference>
<dbReference type="EMBL" id="AUWU02000007">
    <property type="protein sequence ID" value="KAH0570714.1"/>
    <property type="molecule type" value="Genomic_DNA"/>
</dbReference>
<proteinExistence type="predicted"/>
<reference evidence="1 2" key="1">
    <citation type="journal article" date="2014" name="PLoS Genet.">
        <title>The Genome of Spironucleus salmonicida Highlights a Fish Pathogen Adapted to Fluctuating Environments.</title>
        <authorList>
            <person name="Xu F."/>
            <person name="Jerlstrom-Hultqvist J."/>
            <person name="Einarsson E."/>
            <person name="Astvaldsson A."/>
            <person name="Svard S.G."/>
            <person name="Andersson J.O."/>
        </authorList>
    </citation>
    <scope>NUCLEOTIDE SEQUENCE</scope>
    <source>
        <strain evidence="2">ATCC 50377</strain>
    </source>
</reference>
<evidence type="ECO:0000313" key="3">
    <source>
        <dbReference type="Proteomes" id="UP000018208"/>
    </source>
</evidence>
<dbReference type="AlphaFoldDB" id="V6LUY1"/>
<dbReference type="EMBL" id="KI546040">
    <property type="protein sequence ID" value="EST47511.1"/>
    <property type="molecule type" value="Genomic_DNA"/>
</dbReference>
<organism evidence="1">
    <name type="scientific">Spironucleus salmonicida</name>
    <dbReference type="NCBI Taxonomy" id="348837"/>
    <lineage>
        <taxon>Eukaryota</taxon>
        <taxon>Metamonada</taxon>
        <taxon>Diplomonadida</taxon>
        <taxon>Hexamitidae</taxon>
        <taxon>Hexamitinae</taxon>
        <taxon>Spironucleus</taxon>
    </lineage>
</organism>
<name>V6LUY1_9EUKA</name>